<feature type="compositionally biased region" description="Basic residues" evidence="1">
    <location>
        <begin position="66"/>
        <end position="80"/>
    </location>
</feature>
<name>A0A078JS10_BRANA</name>
<dbReference type="AlphaFoldDB" id="A0A078JS10"/>
<reference evidence="3" key="1">
    <citation type="journal article" date="2014" name="Science">
        <title>Plant genetics. Early allopolyploid evolution in the post-Neolithic Brassica napus oilseed genome.</title>
        <authorList>
            <person name="Chalhoub B."/>
            <person name="Denoeud F."/>
            <person name="Liu S."/>
            <person name="Parkin I.A."/>
            <person name="Tang H."/>
            <person name="Wang X."/>
            <person name="Chiquet J."/>
            <person name="Belcram H."/>
            <person name="Tong C."/>
            <person name="Samans B."/>
            <person name="Correa M."/>
            <person name="Da Silva C."/>
            <person name="Just J."/>
            <person name="Falentin C."/>
            <person name="Koh C.S."/>
            <person name="Le Clainche I."/>
            <person name="Bernard M."/>
            <person name="Bento P."/>
            <person name="Noel B."/>
            <person name="Labadie K."/>
            <person name="Alberti A."/>
            <person name="Charles M."/>
            <person name="Arnaud D."/>
            <person name="Guo H."/>
            <person name="Daviaud C."/>
            <person name="Alamery S."/>
            <person name="Jabbari K."/>
            <person name="Zhao M."/>
            <person name="Edger P.P."/>
            <person name="Chelaifa H."/>
            <person name="Tack D."/>
            <person name="Lassalle G."/>
            <person name="Mestiri I."/>
            <person name="Schnel N."/>
            <person name="Le Paslier M.C."/>
            <person name="Fan G."/>
            <person name="Renault V."/>
            <person name="Bayer P.E."/>
            <person name="Golicz A.A."/>
            <person name="Manoli S."/>
            <person name="Lee T.H."/>
            <person name="Thi V.H."/>
            <person name="Chalabi S."/>
            <person name="Hu Q."/>
            <person name="Fan C."/>
            <person name="Tollenaere R."/>
            <person name="Lu Y."/>
            <person name="Battail C."/>
            <person name="Shen J."/>
            <person name="Sidebottom C.H."/>
            <person name="Wang X."/>
            <person name="Canaguier A."/>
            <person name="Chauveau A."/>
            <person name="Berard A."/>
            <person name="Deniot G."/>
            <person name="Guan M."/>
            <person name="Liu Z."/>
            <person name="Sun F."/>
            <person name="Lim Y.P."/>
            <person name="Lyons E."/>
            <person name="Town C.D."/>
            <person name="Bancroft I."/>
            <person name="Wang X."/>
            <person name="Meng J."/>
            <person name="Ma J."/>
            <person name="Pires J.C."/>
            <person name="King G.J."/>
            <person name="Brunel D."/>
            <person name="Delourme R."/>
            <person name="Renard M."/>
            <person name="Aury J.M."/>
            <person name="Adams K.L."/>
            <person name="Batley J."/>
            <person name="Snowdon R.J."/>
            <person name="Tost J."/>
            <person name="Edwards D."/>
            <person name="Zhou Y."/>
            <person name="Hua W."/>
            <person name="Sharpe A.G."/>
            <person name="Paterson A.H."/>
            <person name="Guan C."/>
            <person name="Wincker P."/>
        </authorList>
    </citation>
    <scope>NUCLEOTIDE SEQUENCE [LARGE SCALE GENOMIC DNA]</scope>
</reference>
<dbReference type="STRING" id="3708.A0A078JS10"/>
<reference evidence="3" key="2">
    <citation type="submission" date="2014-06" db="EMBL/GenBank/DDBJ databases">
        <authorList>
            <person name="Genoscope - CEA"/>
        </authorList>
    </citation>
    <scope>NUCLEOTIDE SEQUENCE</scope>
</reference>
<gene>
    <name evidence="3" type="primary">BnaAnng33430D</name>
    <name evidence="2" type="ORF">DARMORV10_C09P58490.1</name>
    <name evidence="3" type="ORF">GSBRNA2T00098227001</name>
</gene>
<dbReference type="PANTHER" id="PTHR32343">
    <property type="entry name" value="SERINE/ARGININE-RICH SPLICING FACTOR"/>
    <property type="match status" value="1"/>
</dbReference>
<dbReference type="Proteomes" id="UP001295469">
    <property type="component" value="Chromosome C09"/>
</dbReference>
<feature type="region of interest" description="Disordered" evidence="1">
    <location>
        <begin position="43"/>
        <end position="86"/>
    </location>
</feature>
<dbReference type="EMBL" id="LK041870">
    <property type="protein sequence ID" value="CDY70358.1"/>
    <property type="molecule type" value="Genomic_DNA"/>
</dbReference>
<evidence type="ECO:0000313" key="3">
    <source>
        <dbReference type="EMBL" id="CDY70358.1"/>
    </source>
</evidence>
<reference evidence="2" key="3">
    <citation type="submission" date="2021-01" db="EMBL/GenBank/DDBJ databases">
        <authorList>
            <consortium name="Genoscope - CEA"/>
            <person name="William W."/>
        </authorList>
    </citation>
    <scope>NUCLEOTIDE SEQUENCE</scope>
</reference>
<dbReference type="PaxDb" id="3708-A0A078JS10"/>
<evidence type="ECO:0000256" key="1">
    <source>
        <dbReference type="SAM" id="MobiDB-lite"/>
    </source>
</evidence>
<dbReference type="PANTHER" id="PTHR32343:SF22">
    <property type="entry name" value="LD29830P"/>
    <property type="match status" value="1"/>
</dbReference>
<organism evidence="3">
    <name type="scientific">Brassica napus</name>
    <name type="common">Rape</name>
    <dbReference type="NCBI Taxonomy" id="3708"/>
    <lineage>
        <taxon>Eukaryota</taxon>
        <taxon>Viridiplantae</taxon>
        <taxon>Streptophyta</taxon>
        <taxon>Embryophyta</taxon>
        <taxon>Tracheophyta</taxon>
        <taxon>Spermatophyta</taxon>
        <taxon>Magnoliopsida</taxon>
        <taxon>eudicotyledons</taxon>
        <taxon>Gunneridae</taxon>
        <taxon>Pentapetalae</taxon>
        <taxon>rosids</taxon>
        <taxon>malvids</taxon>
        <taxon>Brassicales</taxon>
        <taxon>Brassicaceae</taxon>
        <taxon>Brassiceae</taxon>
        <taxon>Brassica</taxon>
    </lineage>
</organism>
<dbReference type="Gramene" id="CDY70358">
    <property type="protein sequence ID" value="CDY70358"/>
    <property type="gene ID" value="GSBRNA2T00098227001"/>
</dbReference>
<evidence type="ECO:0000313" key="2">
    <source>
        <dbReference type="EMBL" id="CAF1780200.1"/>
    </source>
</evidence>
<dbReference type="EMBL" id="HG994373">
    <property type="protein sequence ID" value="CAF1780200.1"/>
    <property type="molecule type" value="Genomic_DNA"/>
</dbReference>
<protein>
    <submittedName>
        <fullName evidence="2">(rape) hypothetical protein</fullName>
    </submittedName>
    <submittedName>
        <fullName evidence="3">BnaAnng33430D protein</fullName>
    </submittedName>
</protein>
<sequence length="151" mass="17225">MKNIVAMFKKLNPLAKEFFPSYYNNTKKNNHTGKDNQIMPADDFVAKKNQSGEEFDHDLKKDDNNRKRRNGYSQGRRRLNGRISKAEREDSIRRTVYVSDIDQSGAREALRLGGTVLGYYPVRVLPSKTASLPVNPTFVPRVSSSVPQNIH</sequence>
<proteinExistence type="predicted"/>
<dbReference type="Pfam" id="PF07145">
    <property type="entry name" value="PAM2"/>
    <property type="match status" value="1"/>
</dbReference>
<accession>A0A078JS10</accession>
<dbReference type="InterPro" id="IPR009818">
    <property type="entry name" value="PAM2_motif"/>
</dbReference>